<sequence>MRHFYLSLFSFFIFIIIAGKSNAQVGIGTTTPDNSAVLDIHSETQGLLTPRLTTLQRESILNPATGLLVFDTDFGVFFNFNGTEWVQLVATNDPDTKKSGWVAMTDADTEYTLNFVDSPDLTDYSNFTHIELDFSNDPSDSTIDSFAPTGTSASDFYDDVNHTLTPLAVGDAVLLRLNFDVVPANGNGFIAIAIDIGDTSEIIIYEKTIPLLRGSGRRSKVSESILLYQLGTFLANGAKIKLAYSRQSQNTGTTCVVNNFGLVVTKLSDN</sequence>
<comment type="caution">
    <text evidence="1">The sequence shown here is derived from an EMBL/GenBank/DDBJ whole genome shotgun (WGS) entry which is preliminary data.</text>
</comment>
<gene>
    <name evidence="1" type="ORF">ACFOSX_09895</name>
</gene>
<dbReference type="RefSeq" id="WP_386100033.1">
    <property type="nucleotide sequence ID" value="NZ_JBHSAT010000004.1"/>
</dbReference>
<keyword evidence="2" id="KW-1185">Reference proteome</keyword>
<evidence type="ECO:0000313" key="1">
    <source>
        <dbReference type="EMBL" id="MFC3877544.1"/>
    </source>
</evidence>
<accession>A0ABV8ALJ1</accession>
<evidence type="ECO:0008006" key="3">
    <source>
        <dbReference type="Google" id="ProtNLM"/>
    </source>
</evidence>
<reference evidence="2" key="1">
    <citation type="journal article" date="2019" name="Int. J. Syst. Evol. Microbiol.">
        <title>The Global Catalogue of Microorganisms (GCM) 10K type strain sequencing project: providing services to taxonomists for standard genome sequencing and annotation.</title>
        <authorList>
            <consortium name="The Broad Institute Genomics Platform"/>
            <consortium name="The Broad Institute Genome Sequencing Center for Infectious Disease"/>
            <person name="Wu L."/>
            <person name="Ma J."/>
        </authorList>
    </citation>
    <scope>NUCLEOTIDE SEQUENCE [LARGE SCALE GENOMIC DNA]</scope>
    <source>
        <strain evidence="2">CECT 8979</strain>
    </source>
</reference>
<name>A0ABV8ALJ1_9FLAO</name>
<evidence type="ECO:0000313" key="2">
    <source>
        <dbReference type="Proteomes" id="UP001595812"/>
    </source>
</evidence>
<dbReference type="Proteomes" id="UP001595812">
    <property type="component" value="Unassembled WGS sequence"/>
</dbReference>
<proteinExistence type="predicted"/>
<dbReference type="EMBL" id="JBHSAT010000004">
    <property type="protein sequence ID" value="MFC3877544.1"/>
    <property type="molecule type" value="Genomic_DNA"/>
</dbReference>
<protein>
    <recommendedName>
        <fullName evidence="3">Cleaved adhesin domain-containing protein</fullName>
    </recommendedName>
</protein>
<organism evidence="1 2">
    <name type="scientific">Winogradskyella maritima</name>
    <dbReference type="NCBI Taxonomy" id="1517766"/>
    <lineage>
        <taxon>Bacteria</taxon>
        <taxon>Pseudomonadati</taxon>
        <taxon>Bacteroidota</taxon>
        <taxon>Flavobacteriia</taxon>
        <taxon>Flavobacteriales</taxon>
        <taxon>Flavobacteriaceae</taxon>
        <taxon>Winogradskyella</taxon>
    </lineage>
</organism>